<dbReference type="AlphaFoldDB" id="A0A0S4JL99"/>
<accession>A0A0S4JL99</accession>
<keyword evidence="3" id="KW-1185">Reference proteome</keyword>
<sequence length="253" mass="27613">MLRCFLSHKEDGRMGSCVSNEEDGATTVEHLRTAPPPHEDVPQLDGSAMLHIEGSTPFPHDDEHHTAERDVSPPHSWKVSERRRSSNNSMIQARRRSSQTASPSARLSTEKRTSLLSSSRKSVTTFRSTVDGVWSSSHCMTNRSSIGSSMEAGDLLQDDETQVDPCTVVAEAPTNRTEEHNDEEQHASPSRLRTIHRTSGISGGTVALAASTRRRSLNTNVLVPLSQIGSDPSSSASDEEGVAVVERIEDLTF</sequence>
<protein>
    <submittedName>
        <fullName evidence="2">Uncharacterized protein</fullName>
    </submittedName>
</protein>
<name>A0A0S4JL99_BODSA</name>
<organism evidence="2 3">
    <name type="scientific">Bodo saltans</name>
    <name type="common">Flagellated protozoan</name>
    <dbReference type="NCBI Taxonomy" id="75058"/>
    <lineage>
        <taxon>Eukaryota</taxon>
        <taxon>Discoba</taxon>
        <taxon>Euglenozoa</taxon>
        <taxon>Kinetoplastea</taxon>
        <taxon>Metakinetoplastina</taxon>
        <taxon>Eubodonida</taxon>
        <taxon>Bodonidae</taxon>
        <taxon>Bodo</taxon>
    </lineage>
</organism>
<feature type="region of interest" description="Disordered" evidence="1">
    <location>
        <begin position="1"/>
        <end position="25"/>
    </location>
</feature>
<reference evidence="3" key="1">
    <citation type="submission" date="2015-09" db="EMBL/GenBank/DDBJ databases">
        <authorList>
            <consortium name="Pathogen Informatics"/>
        </authorList>
    </citation>
    <scope>NUCLEOTIDE SEQUENCE [LARGE SCALE GENOMIC DNA]</scope>
    <source>
        <strain evidence="3">Lake Konstanz</strain>
    </source>
</reference>
<gene>
    <name evidence="2" type="ORF">BSAL_36590</name>
</gene>
<evidence type="ECO:0000256" key="1">
    <source>
        <dbReference type="SAM" id="MobiDB-lite"/>
    </source>
</evidence>
<feature type="region of interest" description="Disordered" evidence="1">
    <location>
        <begin position="51"/>
        <end position="122"/>
    </location>
</feature>
<feature type="compositionally biased region" description="Basic and acidic residues" evidence="1">
    <location>
        <begin position="59"/>
        <end position="84"/>
    </location>
</feature>
<dbReference type="EMBL" id="CYKH01002030">
    <property type="protein sequence ID" value="CUG92300.1"/>
    <property type="molecule type" value="Genomic_DNA"/>
</dbReference>
<evidence type="ECO:0000313" key="3">
    <source>
        <dbReference type="Proteomes" id="UP000051952"/>
    </source>
</evidence>
<dbReference type="Proteomes" id="UP000051952">
    <property type="component" value="Unassembled WGS sequence"/>
</dbReference>
<evidence type="ECO:0000313" key="2">
    <source>
        <dbReference type="EMBL" id="CUG92300.1"/>
    </source>
</evidence>
<proteinExistence type="predicted"/>
<dbReference type="VEuPathDB" id="TriTrypDB:BSAL_36590"/>